<dbReference type="Proteomes" id="UP000187172">
    <property type="component" value="Unassembled WGS sequence"/>
</dbReference>
<gene>
    <name evidence="7" type="ORF">BK138_02775</name>
</gene>
<feature type="domain" description="HTH araC/xylS-type" evidence="5">
    <location>
        <begin position="400"/>
        <end position="497"/>
    </location>
</feature>
<evidence type="ECO:0000313" key="8">
    <source>
        <dbReference type="Proteomes" id="UP000187172"/>
    </source>
</evidence>
<dbReference type="PROSITE" id="PS50110">
    <property type="entry name" value="RESPONSE_REGULATORY"/>
    <property type="match status" value="1"/>
</dbReference>
<dbReference type="STRING" id="297318.BK138_02775"/>
<protein>
    <recommendedName>
        <fullName evidence="9">DNA-binding response regulator</fullName>
    </recommendedName>
</protein>
<dbReference type="EMBL" id="MRTP01000001">
    <property type="protein sequence ID" value="OMF57539.1"/>
    <property type="molecule type" value="Genomic_DNA"/>
</dbReference>
<dbReference type="AlphaFoldDB" id="A0A1R1F0B7"/>
<dbReference type="PANTHER" id="PTHR43280:SF2">
    <property type="entry name" value="HTH-TYPE TRANSCRIPTIONAL REGULATOR EXSA"/>
    <property type="match status" value="1"/>
</dbReference>
<keyword evidence="4" id="KW-0597">Phosphoprotein</keyword>
<dbReference type="InterPro" id="IPR009057">
    <property type="entry name" value="Homeodomain-like_sf"/>
</dbReference>
<evidence type="ECO:0008006" key="9">
    <source>
        <dbReference type="Google" id="ProtNLM"/>
    </source>
</evidence>
<dbReference type="Gene3D" id="3.40.50.2300">
    <property type="match status" value="1"/>
</dbReference>
<keyword evidence="8" id="KW-1185">Reference proteome</keyword>
<dbReference type="SUPFAM" id="SSF46689">
    <property type="entry name" value="Homeodomain-like"/>
    <property type="match status" value="2"/>
</dbReference>
<dbReference type="InterPro" id="IPR001789">
    <property type="entry name" value="Sig_transdc_resp-reg_receiver"/>
</dbReference>
<reference evidence="7 8" key="1">
    <citation type="submission" date="2016-11" db="EMBL/GenBank/DDBJ databases">
        <title>Paenibacillus species isolates.</title>
        <authorList>
            <person name="Beno S.M."/>
        </authorList>
    </citation>
    <scope>NUCLEOTIDE SEQUENCE [LARGE SCALE GENOMIC DNA]</scope>
    <source>
        <strain evidence="7 8">FSL R5-0378</strain>
    </source>
</reference>
<dbReference type="RefSeq" id="WP_076165470.1">
    <property type="nucleotide sequence ID" value="NZ_MRTP01000001.1"/>
</dbReference>
<name>A0A1R1F0B7_9BACL</name>
<accession>A0A1R1F0B7</accession>
<evidence type="ECO:0000313" key="7">
    <source>
        <dbReference type="EMBL" id="OMF57539.1"/>
    </source>
</evidence>
<dbReference type="CDD" id="cd17536">
    <property type="entry name" value="REC_YesN-like"/>
    <property type="match status" value="1"/>
</dbReference>
<dbReference type="PROSITE" id="PS01124">
    <property type="entry name" value="HTH_ARAC_FAMILY_2"/>
    <property type="match status" value="1"/>
</dbReference>
<proteinExistence type="predicted"/>
<evidence type="ECO:0000256" key="4">
    <source>
        <dbReference type="PROSITE-ProRule" id="PRU00169"/>
    </source>
</evidence>
<dbReference type="Gene3D" id="1.10.10.60">
    <property type="entry name" value="Homeodomain-like"/>
    <property type="match status" value="2"/>
</dbReference>
<keyword evidence="3" id="KW-0804">Transcription</keyword>
<evidence type="ECO:0000256" key="2">
    <source>
        <dbReference type="ARBA" id="ARBA00023125"/>
    </source>
</evidence>
<dbReference type="SMART" id="SM00448">
    <property type="entry name" value="REC"/>
    <property type="match status" value="1"/>
</dbReference>
<feature type="domain" description="Response regulatory" evidence="6">
    <location>
        <begin position="2"/>
        <end position="118"/>
    </location>
</feature>
<dbReference type="GO" id="GO:0003700">
    <property type="term" value="F:DNA-binding transcription factor activity"/>
    <property type="evidence" value="ECO:0007669"/>
    <property type="project" value="InterPro"/>
</dbReference>
<evidence type="ECO:0000256" key="1">
    <source>
        <dbReference type="ARBA" id="ARBA00023015"/>
    </source>
</evidence>
<dbReference type="InterPro" id="IPR011006">
    <property type="entry name" value="CheY-like_superfamily"/>
</dbReference>
<dbReference type="SUPFAM" id="SSF52172">
    <property type="entry name" value="CheY-like"/>
    <property type="match status" value="1"/>
</dbReference>
<evidence type="ECO:0000259" key="5">
    <source>
        <dbReference type="PROSITE" id="PS01124"/>
    </source>
</evidence>
<dbReference type="GO" id="GO:0043565">
    <property type="term" value="F:sequence-specific DNA binding"/>
    <property type="evidence" value="ECO:0007669"/>
    <property type="project" value="InterPro"/>
</dbReference>
<dbReference type="PANTHER" id="PTHR43280">
    <property type="entry name" value="ARAC-FAMILY TRANSCRIPTIONAL REGULATOR"/>
    <property type="match status" value="1"/>
</dbReference>
<evidence type="ECO:0000256" key="3">
    <source>
        <dbReference type="ARBA" id="ARBA00023163"/>
    </source>
</evidence>
<sequence>MNIFLVEDEHWALAELVELFRIYEAQHRIFAFSSGDEALAASYENTPDLLVTDITMPGMDGLELIKALIGVHPDLKAIVLSVHDQFTYAQQGMKMGVIDYLLKPVRKEVLYAAIDQTLLQITNDTKRKTERMHAAVTQMLLSPETPENEYTASVTGSLYFAALLQIDGHASEEGGKDTALGSVRSVFLKRLREQDLYGIDVGAKRKVLLAALEDEQLIAYCTSCLQMLYQQLIRSGIQVHMGYVIKMKGEPLHSSYTALNKMIEEQKKFGMSTYVTPDTCTVEAEIGEIWDRARLLQNFIAQGEIQKGKDTIQSIVHELKHHQLTLKQLTLFISDLFYSLKYNLHASTKRDTRIAALHDDMHVLHEFTTYDELSGWLTRKVFGLFGGQTPLDQKPKDLVPILLNHIHSNYEHDLSLQQFAAEHHVSLGYLSRLFKTQTGYTFSDYLIRHRIEAAKTLLSEGARITDVSRLVGYEDPKHFSQVFKRIVGAPPKTYAQMQKRKFTP</sequence>
<dbReference type="InterPro" id="IPR018062">
    <property type="entry name" value="HTH_AraC-typ_CS"/>
</dbReference>
<dbReference type="Pfam" id="PF00072">
    <property type="entry name" value="Response_reg"/>
    <property type="match status" value="1"/>
</dbReference>
<dbReference type="SMART" id="SM00342">
    <property type="entry name" value="HTH_ARAC"/>
    <property type="match status" value="1"/>
</dbReference>
<dbReference type="GO" id="GO:0000160">
    <property type="term" value="P:phosphorelay signal transduction system"/>
    <property type="evidence" value="ECO:0007669"/>
    <property type="project" value="InterPro"/>
</dbReference>
<dbReference type="InterPro" id="IPR018060">
    <property type="entry name" value="HTH_AraC"/>
</dbReference>
<dbReference type="PROSITE" id="PS00041">
    <property type="entry name" value="HTH_ARAC_FAMILY_1"/>
    <property type="match status" value="1"/>
</dbReference>
<keyword evidence="2" id="KW-0238">DNA-binding</keyword>
<feature type="modified residue" description="4-aspartylphosphate" evidence="4">
    <location>
        <position position="53"/>
    </location>
</feature>
<organism evidence="7 8">
    <name type="scientific">Paenibacillus rhizosphaerae</name>
    <dbReference type="NCBI Taxonomy" id="297318"/>
    <lineage>
        <taxon>Bacteria</taxon>
        <taxon>Bacillati</taxon>
        <taxon>Bacillota</taxon>
        <taxon>Bacilli</taxon>
        <taxon>Bacillales</taxon>
        <taxon>Paenibacillaceae</taxon>
        <taxon>Paenibacillus</taxon>
    </lineage>
</organism>
<keyword evidence="1" id="KW-0805">Transcription regulation</keyword>
<dbReference type="Pfam" id="PF12833">
    <property type="entry name" value="HTH_18"/>
    <property type="match status" value="1"/>
</dbReference>
<evidence type="ECO:0000259" key="6">
    <source>
        <dbReference type="PROSITE" id="PS50110"/>
    </source>
</evidence>
<comment type="caution">
    <text evidence="7">The sequence shown here is derived from an EMBL/GenBank/DDBJ whole genome shotgun (WGS) entry which is preliminary data.</text>
</comment>